<evidence type="ECO:0000313" key="2">
    <source>
        <dbReference type="Proteomes" id="UP000016922"/>
    </source>
</evidence>
<dbReference type="EMBL" id="KE145369">
    <property type="protein sequence ID" value="EPE27501.1"/>
    <property type="molecule type" value="Genomic_DNA"/>
</dbReference>
<dbReference type="AlphaFoldDB" id="S3D5Y8"/>
<proteinExistence type="predicted"/>
<name>S3D5Y8_GLAL2</name>
<sequence>MSDPNRFLRALRVQSSKGMQPSDLNTQIDLGLRYDFDIYRVATEKLASSPLFLLNTTAGRLAYNHNYKFSTEAGFDLDIHELGGALKFMAYDFVASTYPDHAPKLKEQLNSYAESHGNEEVWYLVQHHPSTSSLLQASQKKKVVPCSIENLVKVSTGERKHYYEYLEGLSYLRSLGTREAQVNESKKSPLEIPDLFPHRLDPKTSLSVENMNRLFFTHPLKFPHTLVDAQQKLFHAFKQIRLIPPEELTSKIGLFCHPTIITRRGIAHLEYLTIHMPYNNHSYIFDVATIGWDLLTSHAEGFHGLRFRRILGAAHTTKIFYNFDEVEVVLRQSRRLQLQNRMSLQHEGNIVSGDLDFDSAVESAAQSSVIGWIYAKNLRYLQQKVGSEENACLVRPMGKLTQKLLATKAVALRCIFLDQRKKFAQLGASLSVEQPSSE</sequence>
<dbReference type="Proteomes" id="UP000016922">
    <property type="component" value="Unassembled WGS sequence"/>
</dbReference>
<dbReference type="HOGENOM" id="CLU_625622_0_0_1"/>
<keyword evidence="2" id="KW-1185">Reference proteome</keyword>
<dbReference type="KEGG" id="glz:GLAREA_04292"/>
<gene>
    <name evidence="1" type="ORF">GLAREA_04292</name>
</gene>
<accession>S3D5Y8</accession>
<organism evidence="1 2">
    <name type="scientific">Glarea lozoyensis (strain ATCC 20868 / MF5171)</name>
    <dbReference type="NCBI Taxonomy" id="1116229"/>
    <lineage>
        <taxon>Eukaryota</taxon>
        <taxon>Fungi</taxon>
        <taxon>Dikarya</taxon>
        <taxon>Ascomycota</taxon>
        <taxon>Pezizomycotina</taxon>
        <taxon>Leotiomycetes</taxon>
        <taxon>Helotiales</taxon>
        <taxon>Helotiaceae</taxon>
        <taxon>Glarea</taxon>
    </lineage>
</organism>
<dbReference type="GeneID" id="19463347"/>
<dbReference type="RefSeq" id="XP_008084860.1">
    <property type="nucleotide sequence ID" value="XM_008086669.1"/>
</dbReference>
<reference evidence="1 2" key="1">
    <citation type="journal article" date="2013" name="BMC Genomics">
        <title>Genomics-driven discovery of the pneumocandin biosynthetic gene cluster in the fungus Glarea lozoyensis.</title>
        <authorList>
            <person name="Chen L."/>
            <person name="Yue Q."/>
            <person name="Zhang X."/>
            <person name="Xiang M."/>
            <person name="Wang C."/>
            <person name="Li S."/>
            <person name="Che Y."/>
            <person name="Ortiz-Lopez F.J."/>
            <person name="Bills G.F."/>
            <person name="Liu X."/>
            <person name="An Z."/>
        </authorList>
    </citation>
    <scope>NUCLEOTIDE SEQUENCE [LARGE SCALE GENOMIC DNA]</scope>
    <source>
        <strain evidence="2">ATCC 20868 / MF5171</strain>
    </source>
</reference>
<evidence type="ECO:0000313" key="1">
    <source>
        <dbReference type="EMBL" id="EPE27501.1"/>
    </source>
</evidence>
<protein>
    <submittedName>
        <fullName evidence="1">Uncharacterized protein</fullName>
    </submittedName>
</protein>